<dbReference type="GO" id="GO:0006310">
    <property type="term" value="P:DNA recombination"/>
    <property type="evidence" value="ECO:0007669"/>
    <property type="project" value="UniProtKB-KW"/>
</dbReference>
<dbReference type="Gene3D" id="1.10.443.10">
    <property type="entry name" value="Intergrase catalytic core"/>
    <property type="match status" value="1"/>
</dbReference>
<dbReference type="InterPro" id="IPR044068">
    <property type="entry name" value="CB"/>
</dbReference>
<dbReference type="PROSITE" id="PS51898">
    <property type="entry name" value="TYR_RECOMBINASE"/>
    <property type="match status" value="1"/>
</dbReference>
<name>A0A849Y1E4_9FIRM</name>
<evidence type="ECO:0000259" key="6">
    <source>
        <dbReference type="PROSITE" id="PS51900"/>
    </source>
</evidence>
<dbReference type="Gene3D" id="1.10.150.130">
    <property type="match status" value="1"/>
</dbReference>
<evidence type="ECO:0000256" key="4">
    <source>
        <dbReference type="PROSITE-ProRule" id="PRU01248"/>
    </source>
</evidence>
<evidence type="ECO:0000256" key="2">
    <source>
        <dbReference type="ARBA" id="ARBA00023125"/>
    </source>
</evidence>
<dbReference type="PANTHER" id="PTHR30349:SF64">
    <property type="entry name" value="PROPHAGE INTEGRASE INTD-RELATED"/>
    <property type="match status" value="1"/>
</dbReference>
<dbReference type="InterPro" id="IPR010998">
    <property type="entry name" value="Integrase_recombinase_N"/>
</dbReference>
<evidence type="ECO:0000313" key="8">
    <source>
        <dbReference type="Proteomes" id="UP000554488"/>
    </source>
</evidence>
<evidence type="ECO:0000313" key="7">
    <source>
        <dbReference type="EMBL" id="NUN87570.1"/>
    </source>
</evidence>
<dbReference type="InterPro" id="IPR011010">
    <property type="entry name" value="DNA_brk_join_enz"/>
</dbReference>
<dbReference type="GO" id="GO:0003677">
    <property type="term" value="F:DNA binding"/>
    <property type="evidence" value="ECO:0007669"/>
    <property type="project" value="UniProtKB-UniRule"/>
</dbReference>
<comment type="similarity">
    <text evidence="1">Belongs to the 'phage' integrase family.</text>
</comment>
<comment type="caution">
    <text evidence="7">The sequence shown here is derived from an EMBL/GenBank/DDBJ whole genome shotgun (WGS) entry which is preliminary data.</text>
</comment>
<dbReference type="EMBL" id="JABWDC010000065">
    <property type="protein sequence ID" value="NUN87570.1"/>
    <property type="molecule type" value="Genomic_DNA"/>
</dbReference>
<dbReference type="PANTHER" id="PTHR30349">
    <property type="entry name" value="PHAGE INTEGRASE-RELATED"/>
    <property type="match status" value="1"/>
</dbReference>
<dbReference type="SUPFAM" id="SSF56349">
    <property type="entry name" value="DNA breaking-rejoining enzymes"/>
    <property type="match status" value="1"/>
</dbReference>
<dbReference type="InterPro" id="IPR013762">
    <property type="entry name" value="Integrase-like_cat_sf"/>
</dbReference>
<reference evidence="7 8" key="1">
    <citation type="submission" date="2020-04" db="EMBL/GenBank/DDBJ databases">
        <authorList>
            <person name="Pieper L."/>
        </authorList>
    </citation>
    <scope>NUCLEOTIDE SEQUENCE [LARGE SCALE GENOMIC DNA]</scope>
    <source>
        <strain evidence="7 8">F22</strain>
    </source>
</reference>
<dbReference type="InterPro" id="IPR002104">
    <property type="entry name" value="Integrase_catalytic"/>
</dbReference>
<protein>
    <submittedName>
        <fullName evidence="7">Tyrosine-type recombinase/integrase</fullName>
    </submittedName>
</protein>
<feature type="domain" description="Core-binding (CB)" evidence="6">
    <location>
        <begin position="7"/>
        <end position="92"/>
    </location>
</feature>
<dbReference type="GO" id="GO:0015074">
    <property type="term" value="P:DNA integration"/>
    <property type="evidence" value="ECO:0007669"/>
    <property type="project" value="InterPro"/>
</dbReference>
<keyword evidence="2 4" id="KW-0238">DNA-binding</keyword>
<feature type="domain" description="Tyr recombinase" evidence="5">
    <location>
        <begin position="122"/>
        <end position="321"/>
    </location>
</feature>
<evidence type="ECO:0000256" key="3">
    <source>
        <dbReference type="ARBA" id="ARBA00023172"/>
    </source>
</evidence>
<dbReference type="Pfam" id="PF00589">
    <property type="entry name" value="Phage_integrase"/>
    <property type="match status" value="1"/>
</dbReference>
<proteinExistence type="inferred from homology"/>
<gene>
    <name evidence="7" type="ORF">HUU93_13350</name>
</gene>
<reference evidence="7 8" key="2">
    <citation type="submission" date="2020-07" db="EMBL/GenBank/DDBJ databases">
        <title>Bacterial metabolism rescues the inhibition of intestinal drug absorption by food and drug additives.</title>
        <authorList>
            <person name="Zou L."/>
            <person name="Spanogiannopoulos P."/>
            <person name="Chien H.-C."/>
            <person name="Pieper L.M."/>
            <person name="Cai W."/>
            <person name="Khuri N."/>
            <person name="Pottel J."/>
            <person name="Vora B."/>
            <person name="Ni Z."/>
            <person name="Tsakalozou E."/>
            <person name="Zhang W."/>
            <person name="Shoichet B.K."/>
            <person name="Giacomini K.M."/>
            <person name="Turnbaugh P.J."/>
        </authorList>
    </citation>
    <scope>NUCLEOTIDE SEQUENCE [LARGE SCALE GENOMIC DNA]</scope>
    <source>
        <strain evidence="7 8">F22</strain>
    </source>
</reference>
<dbReference type="AlphaFoldDB" id="A0A849Y1E4"/>
<evidence type="ECO:0000259" key="5">
    <source>
        <dbReference type="PROSITE" id="PS51898"/>
    </source>
</evidence>
<evidence type="ECO:0000256" key="1">
    <source>
        <dbReference type="ARBA" id="ARBA00008857"/>
    </source>
</evidence>
<dbReference type="Proteomes" id="UP000554488">
    <property type="component" value="Unassembled WGS sequence"/>
</dbReference>
<sequence length="344" mass="40008">MYKRQKLSLKERFKIWAERQKLKGVSDNTLYRYKTDYARFLKGHDIENRDIRTIDEEYLELYFNKILEENSVLYQTLKELLGYFRGTFDKSIRDGIIENNPCSKIDYPLLKSKCRQPIIKTAEERTFSQIEKNRLMNSLKEKLKKHPDDVRPYAIELALYTGMRVGELSGLMWEDIDETRQCIIIQHSEKYNALKKTFFVSTPKSGKTRVFPLTAEIAALLKNVREVESKYGYLTEFVFSGPNGRIHKTNISSYMIARTSGDGFTNQKSIHTARRTLNSELIASGAPRAMCCALIGNTELVNETFYTYDVSTKNYKLEMVSKINQRTINNNDNINVEKLSSNQE</sequence>
<keyword evidence="3" id="KW-0233">DNA recombination</keyword>
<organism evidence="7 8">
    <name type="scientific">Coprococcus comes</name>
    <dbReference type="NCBI Taxonomy" id="410072"/>
    <lineage>
        <taxon>Bacteria</taxon>
        <taxon>Bacillati</taxon>
        <taxon>Bacillota</taxon>
        <taxon>Clostridia</taxon>
        <taxon>Lachnospirales</taxon>
        <taxon>Lachnospiraceae</taxon>
        <taxon>Coprococcus</taxon>
    </lineage>
</organism>
<accession>A0A849Y1E4</accession>
<dbReference type="PROSITE" id="PS51900">
    <property type="entry name" value="CB"/>
    <property type="match status" value="1"/>
</dbReference>
<dbReference type="InterPro" id="IPR050090">
    <property type="entry name" value="Tyrosine_recombinase_XerCD"/>
</dbReference>